<dbReference type="NCBIfam" id="TIGR01855">
    <property type="entry name" value="IMP_synth_hisH"/>
    <property type="match status" value="1"/>
</dbReference>
<feature type="active site" evidence="10">
    <location>
        <position position="211"/>
    </location>
</feature>
<dbReference type="Proteomes" id="UP001597012">
    <property type="component" value="Unassembled WGS sequence"/>
</dbReference>
<keyword evidence="4 10" id="KW-0378">Hydrolase</keyword>
<dbReference type="PIRSF" id="PIRSF000495">
    <property type="entry name" value="Amidotransf_hisH"/>
    <property type="match status" value="1"/>
</dbReference>
<dbReference type="CDD" id="cd01748">
    <property type="entry name" value="GATase1_IGP_Synthase"/>
    <property type="match status" value="1"/>
</dbReference>
<dbReference type="SUPFAM" id="SSF52317">
    <property type="entry name" value="Class I glutamine amidotransferase-like"/>
    <property type="match status" value="1"/>
</dbReference>
<keyword evidence="5 10" id="KW-0315">Glutamine amidotransferase</keyword>
<evidence type="ECO:0000256" key="6">
    <source>
        <dbReference type="ARBA" id="ARBA00023102"/>
    </source>
</evidence>
<protein>
    <recommendedName>
        <fullName evidence="10">Imidazole glycerol phosphate synthase subunit HisH</fullName>
        <ecNumber evidence="10">4.3.2.10</ecNumber>
    </recommendedName>
    <alternativeName>
        <fullName evidence="10">IGP synthase glutaminase subunit</fullName>
        <ecNumber evidence="10">3.5.1.2</ecNumber>
    </alternativeName>
    <alternativeName>
        <fullName evidence="10">IGP synthase subunit HisH</fullName>
    </alternativeName>
    <alternativeName>
        <fullName evidence="10">ImGP synthase subunit HisH</fullName>
        <shortName evidence="10">IGPS subunit HisH</shortName>
    </alternativeName>
</protein>
<dbReference type="EMBL" id="JBHTHY010000006">
    <property type="protein sequence ID" value="MFD0797808.1"/>
    <property type="molecule type" value="Genomic_DNA"/>
</dbReference>
<evidence type="ECO:0000256" key="5">
    <source>
        <dbReference type="ARBA" id="ARBA00022962"/>
    </source>
</evidence>
<comment type="caution">
    <text evidence="12">The sequence shown here is derived from an EMBL/GenBank/DDBJ whole genome shotgun (WGS) entry which is preliminary data.</text>
</comment>
<feature type="domain" description="Glutamine amidotransferase" evidence="11">
    <location>
        <begin position="39"/>
        <end position="227"/>
    </location>
</feature>
<name>A0ABW3B3C7_9FLAO</name>
<proteinExistence type="inferred from homology"/>
<dbReference type="GO" id="GO:0016829">
    <property type="term" value="F:lyase activity"/>
    <property type="evidence" value="ECO:0007669"/>
    <property type="project" value="UniProtKB-KW"/>
</dbReference>
<organism evidence="12 13">
    <name type="scientific">Maribacter chungangensis</name>
    <dbReference type="NCBI Taxonomy" id="1069117"/>
    <lineage>
        <taxon>Bacteria</taxon>
        <taxon>Pseudomonadati</taxon>
        <taxon>Bacteroidota</taxon>
        <taxon>Flavobacteriia</taxon>
        <taxon>Flavobacteriales</taxon>
        <taxon>Flavobacteriaceae</taxon>
        <taxon>Maribacter</taxon>
    </lineage>
</organism>
<dbReference type="Pfam" id="PF00117">
    <property type="entry name" value="GATase"/>
    <property type="match status" value="1"/>
</dbReference>
<sequence>MQTLRSLREVSKMNMKKAIDSNYHQSIKTPPSAAGGLLVIINYGAGNIQSIKFALKRLGYDAVLSSDVEEIQHADKVIFPGVGEASSAMSKLRNSGLDTIIPTLKQPVLGICLGMQLMCNSSEEGDTKGLGIFDVPVIKFDTKTVKVPQIGWNQINHLESDLFTGIPEDEHIYLVHSFYVPVCEQTIAETHYGSTYSAALQKDNFYGTQFHPEKSGDLGAQILNNFLQL</sequence>
<feature type="active site" description="Nucleophile" evidence="10">
    <location>
        <position position="112"/>
    </location>
</feature>
<dbReference type="PANTHER" id="PTHR42701:SF1">
    <property type="entry name" value="IMIDAZOLE GLYCEROL PHOSPHATE SYNTHASE SUBUNIT HISH"/>
    <property type="match status" value="1"/>
</dbReference>
<evidence type="ECO:0000256" key="9">
    <source>
        <dbReference type="ARBA" id="ARBA00049534"/>
    </source>
</evidence>
<keyword evidence="6 10" id="KW-0368">Histidine biosynthesis</keyword>
<dbReference type="PROSITE" id="PS51273">
    <property type="entry name" value="GATASE_TYPE_1"/>
    <property type="match status" value="1"/>
</dbReference>
<evidence type="ECO:0000256" key="1">
    <source>
        <dbReference type="ARBA" id="ARBA00005091"/>
    </source>
</evidence>
<comment type="catalytic activity">
    <reaction evidence="9 10">
        <text>L-glutamine + H2O = L-glutamate + NH4(+)</text>
        <dbReference type="Rhea" id="RHEA:15889"/>
        <dbReference type="ChEBI" id="CHEBI:15377"/>
        <dbReference type="ChEBI" id="CHEBI:28938"/>
        <dbReference type="ChEBI" id="CHEBI:29985"/>
        <dbReference type="ChEBI" id="CHEBI:58359"/>
        <dbReference type="EC" id="3.5.1.2"/>
    </reaction>
</comment>
<keyword evidence="10" id="KW-0963">Cytoplasm</keyword>
<comment type="function">
    <text evidence="10">IGPS catalyzes the conversion of PRFAR and glutamine to IGP, AICAR and glutamate. The HisH subunit catalyzes the hydrolysis of glutamine to glutamate and ammonia as part of the synthesis of IGP and AICAR. The resulting ammonia molecule is channeled to the active site of HisF.</text>
</comment>
<dbReference type="InterPro" id="IPR010139">
    <property type="entry name" value="Imidazole-glycPsynth_HisH"/>
</dbReference>
<evidence type="ECO:0000313" key="12">
    <source>
        <dbReference type="EMBL" id="MFD0797808.1"/>
    </source>
</evidence>
<dbReference type="EC" id="3.5.1.2" evidence="10"/>
<dbReference type="Gene3D" id="3.40.50.880">
    <property type="match status" value="1"/>
</dbReference>
<keyword evidence="13" id="KW-1185">Reference proteome</keyword>
<dbReference type="RefSeq" id="WP_379934279.1">
    <property type="nucleotide sequence ID" value="NZ_JBHTHY010000006.1"/>
</dbReference>
<dbReference type="EC" id="4.3.2.10" evidence="10"/>
<comment type="pathway">
    <text evidence="1 10">Amino-acid biosynthesis; L-histidine biosynthesis; L-histidine from 5-phospho-alpha-D-ribose 1-diphosphate: step 5/9.</text>
</comment>
<evidence type="ECO:0000256" key="2">
    <source>
        <dbReference type="ARBA" id="ARBA00011152"/>
    </source>
</evidence>
<evidence type="ECO:0000256" key="4">
    <source>
        <dbReference type="ARBA" id="ARBA00022801"/>
    </source>
</evidence>
<evidence type="ECO:0000256" key="3">
    <source>
        <dbReference type="ARBA" id="ARBA00022605"/>
    </source>
</evidence>
<keyword evidence="3 10" id="KW-0028">Amino-acid biosynthesis</keyword>
<dbReference type="HAMAP" id="MF_00278">
    <property type="entry name" value="HisH"/>
    <property type="match status" value="1"/>
</dbReference>
<reference evidence="13" key="1">
    <citation type="journal article" date="2019" name="Int. J. Syst. Evol. Microbiol.">
        <title>The Global Catalogue of Microorganisms (GCM) 10K type strain sequencing project: providing services to taxonomists for standard genome sequencing and annotation.</title>
        <authorList>
            <consortium name="The Broad Institute Genomics Platform"/>
            <consortium name="The Broad Institute Genome Sequencing Center for Infectious Disease"/>
            <person name="Wu L."/>
            <person name="Ma J."/>
        </authorList>
    </citation>
    <scope>NUCLEOTIDE SEQUENCE [LARGE SCALE GENOMIC DNA]</scope>
    <source>
        <strain evidence="13">CCUG 61948</strain>
    </source>
</reference>
<evidence type="ECO:0000256" key="10">
    <source>
        <dbReference type="HAMAP-Rule" id="MF_00278"/>
    </source>
</evidence>
<dbReference type="PANTHER" id="PTHR42701">
    <property type="entry name" value="IMIDAZOLE GLYCEROL PHOSPHATE SYNTHASE SUBUNIT HISH"/>
    <property type="match status" value="1"/>
</dbReference>
<evidence type="ECO:0000256" key="8">
    <source>
        <dbReference type="ARBA" id="ARBA00047838"/>
    </source>
</evidence>
<feature type="active site" evidence="10">
    <location>
        <position position="213"/>
    </location>
</feature>
<accession>A0ABW3B3C7</accession>
<evidence type="ECO:0000259" key="11">
    <source>
        <dbReference type="Pfam" id="PF00117"/>
    </source>
</evidence>
<evidence type="ECO:0000313" key="13">
    <source>
        <dbReference type="Proteomes" id="UP001597012"/>
    </source>
</evidence>
<comment type="subcellular location">
    <subcellularLocation>
        <location evidence="10">Cytoplasm</location>
    </subcellularLocation>
</comment>
<gene>
    <name evidence="10 12" type="primary">hisH</name>
    <name evidence="12" type="ORF">ACFQZJ_10075</name>
</gene>
<evidence type="ECO:0000256" key="7">
    <source>
        <dbReference type="ARBA" id="ARBA00023239"/>
    </source>
</evidence>
<keyword evidence="7 10" id="KW-0456">Lyase</keyword>
<dbReference type="InterPro" id="IPR029062">
    <property type="entry name" value="Class_I_gatase-like"/>
</dbReference>
<comment type="catalytic activity">
    <reaction evidence="8 10">
        <text>5-[(5-phospho-1-deoxy-D-ribulos-1-ylimino)methylamino]-1-(5-phospho-beta-D-ribosyl)imidazole-4-carboxamide + L-glutamine = D-erythro-1-(imidazol-4-yl)glycerol 3-phosphate + 5-amino-1-(5-phospho-beta-D-ribosyl)imidazole-4-carboxamide + L-glutamate + H(+)</text>
        <dbReference type="Rhea" id="RHEA:24793"/>
        <dbReference type="ChEBI" id="CHEBI:15378"/>
        <dbReference type="ChEBI" id="CHEBI:29985"/>
        <dbReference type="ChEBI" id="CHEBI:58278"/>
        <dbReference type="ChEBI" id="CHEBI:58359"/>
        <dbReference type="ChEBI" id="CHEBI:58475"/>
        <dbReference type="ChEBI" id="CHEBI:58525"/>
        <dbReference type="EC" id="4.3.2.10"/>
    </reaction>
</comment>
<dbReference type="InterPro" id="IPR017926">
    <property type="entry name" value="GATASE"/>
</dbReference>
<comment type="subunit">
    <text evidence="2 10">Heterodimer of HisH and HisF.</text>
</comment>